<comment type="caution">
    <text evidence="1">The sequence shown here is derived from an EMBL/GenBank/DDBJ whole genome shotgun (WGS) entry which is preliminary data.</text>
</comment>
<proteinExistence type="predicted"/>
<reference evidence="1 2" key="1">
    <citation type="journal article" date="2019" name="bioRxiv">
        <title>Bacteria contribute to plant secondary compound degradation in a generalist herbivore system.</title>
        <authorList>
            <person name="Francoeur C.B."/>
            <person name="Khadempour L."/>
            <person name="Moreira-Soto R.D."/>
            <person name="Gotting K."/>
            <person name="Book A.J."/>
            <person name="Pinto-Tomas A.A."/>
            <person name="Keefover-Ring K."/>
            <person name="Currie C.R."/>
        </authorList>
    </citation>
    <scope>NUCLEOTIDE SEQUENCE [LARGE SCALE GENOMIC DNA]</scope>
    <source>
        <strain evidence="1">Al-1710</strain>
    </source>
</reference>
<dbReference type="EMBL" id="VWXC01000043">
    <property type="protein sequence ID" value="NIG22375.1"/>
    <property type="molecule type" value="Genomic_DNA"/>
</dbReference>
<name>A0ABX0S342_9GAMM</name>
<dbReference type="Proteomes" id="UP001515780">
    <property type="component" value="Unassembled WGS sequence"/>
</dbReference>
<organism evidence="1 2">
    <name type="scientific">Candidatus Pantoea communis</name>
    <dbReference type="NCBI Taxonomy" id="2608354"/>
    <lineage>
        <taxon>Bacteria</taxon>
        <taxon>Pseudomonadati</taxon>
        <taxon>Pseudomonadota</taxon>
        <taxon>Gammaproteobacteria</taxon>
        <taxon>Enterobacterales</taxon>
        <taxon>Erwiniaceae</taxon>
        <taxon>Pantoea</taxon>
    </lineage>
</organism>
<evidence type="ECO:0000313" key="1">
    <source>
        <dbReference type="EMBL" id="NIG22375.1"/>
    </source>
</evidence>
<keyword evidence="2" id="KW-1185">Reference proteome</keyword>
<sequence length="137" mass="14749">MPCGLAPPLRGIHSNILILAGRRNAGCLPVNEVQLPSSANLRWLLADAPPHRGIRSDFENVCGAGCLPVSKSSQPYPLLGLLPLRRVIAVAPSLRGIHRIDNNLEHKTKIINPDAFGDRVFLIGTLGSFTQTKSPFG</sequence>
<protein>
    <submittedName>
        <fullName evidence="1">Uncharacterized protein</fullName>
    </submittedName>
</protein>
<evidence type="ECO:0000313" key="2">
    <source>
        <dbReference type="Proteomes" id="UP001515780"/>
    </source>
</evidence>
<gene>
    <name evidence="1" type="ORF">F3J37_27425</name>
</gene>
<accession>A0ABX0S342</accession>